<accession>A0ABV7IUR0</accession>
<evidence type="ECO:0000256" key="1">
    <source>
        <dbReference type="SAM" id="Phobius"/>
    </source>
</evidence>
<organism evidence="2 3">
    <name type="scientific">Novosphingobium bradum</name>
    <dbReference type="NCBI Taxonomy" id="1737444"/>
    <lineage>
        <taxon>Bacteria</taxon>
        <taxon>Pseudomonadati</taxon>
        <taxon>Pseudomonadota</taxon>
        <taxon>Alphaproteobacteria</taxon>
        <taxon>Sphingomonadales</taxon>
        <taxon>Sphingomonadaceae</taxon>
        <taxon>Novosphingobium</taxon>
    </lineage>
</organism>
<feature type="transmembrane region" description="Helical" evidence="1">
    <location>
        <begin position="232"/>
        <end position="256"/>
    </location>
</feature>
<feature type="transmembrane region" description="Helical" evidence="1">
    <location>
        <begin position="277"/>
        <end position="299"/>
    </location>
</feature>
<protein>
    <recommendedName>
        <fullName evidence="4">Glycosyltransferase RgtA/B/C/D-like domain-containing protein</fullName>
    </recommendedName>
</protein>
<keyword evidence="1" id="KW-0812">Transmembrane</keyword>
<dbReference type="Proteomes" id="UP001595604">
    <property type="component" value="Unassembled WGS sequence"/>
</dbReference>
<evidence type="ECO:0000313" key="2">
    <source>
        <dbReference type="EMBL" id="MFC3174488.1"/>
    </source>
</evidence>
<proteinExistence type="predicted"/>
<feature type="transmembrane region" description="Helical" evidence="1">
    <location>
        <begin position="305"/>
        <end position="323"/>
    </location>
</feature>
<evidence type="ECO:0000313" key="3">
    <source>
        <dbReference type="Proteomes" id="UP001595604"/>
    </source>
</evidence>
<feature type="transmembrane region" description="Helical" evidence="1">
    <location>
        <begin position="353"/>
        <end position="374"/>
    </location>
</feature>
<feature type="transmembrane region" description="Helical" evidence="1">
    <location>
        <begin position="126"/>
        <end position="144"/>
    </location>
</feature>
<feature type="transmembrane region" description="Helical" evidence="1">
    <location>
        <begin position="83"/>
        <end position="114"/>
    </location>
</feature>
<keyword evidence="1" id="KW-1133">Transmembrane helix</keyword>
<sequence length="514" mass="53456">MASSPENDAAPASRPGDLLALVAGHRLAALALFALAAFATRCATFGDWNYEVDVQFYLLTGQRLAQGAVLYVDLWDRKPPALFLAYALAALLPQPMLAVQLAATACTALAAYGVQRIALPHAGAQGSLLAGLAYVVLVTGFGGASGQAAILFNPLLVACAWTIAASLPDLARGEIPRRVIGGMGCAGLAIAMKQSAALEGIGFGLAALVLAWRGGAPLPRLLGRAAAMGLAGAMPMVLAGAWYLAIGHFGALWQALVLSNAGRVYDDAGGLLARYGALLRLLAPALLFAGMGALAMGPVRRWPPAYALGACWLALAALGLLAYPALFLHYALPLIAPLCLMAAPFFARRDLGLPAWGLLAAAMLLHSGVLDLAARARSRAASADLLAYVTREAPDHRVLAWNFSPWLLALTGSAPPTPLLFAPHQFDEAEAASSGLDTMAEVRRVLAWAPQVVVMQEPLPARPLNAATVALVKAYVAQCPRLRHFTLYDHNGPQVQAVYSGCASAQSTGGATGR</sequence>
<gene>
    <name evidence="2" type="ORF">ACFOD9_09505</name>
</gene>
<feature type="transmembrane region" description="Helical" evidence="1">
    <location>
        <begin position="150"/>
        <end position="167"/>
    </location>
</feature>
<keyword evidence="3" id="KW-1185">Reference proteome</keyword>
<evidence type="ECO:0008006" key="4">
    <source>
        <dbReference type="Google" id="ProtNLM"/>
    </source>
</evidence>
<name>A0ABV7IUR0_9SPHN</name>
<feature type="transmembrane region" description="Helical" evidence="1">
    <location>
        <begin position="179"/>
        <end position="212"/>
    </location>
</feature>
<keyword evidence="1" id="KW-0472">Membrane</keyword>
<dbReference type="EMBL" id="JBHRTQ010000007">
    <property type="protein sequence ID" value="MFC3174488.1"/>
    <property type="molecule type" value="Genomic_DNA"/>
</dbReference>
<reference evidence="3" key="1">
    <citation type="journal article" date="2019" name="Int. J. Syst. Evol. Microbiol.">
        <title>The Global Catalogue of Microorganisms (GCM) 10K type strain sequencing project: providing services to taxonomists for standard genome sequencing and annotation.</title>
        <authorList>
            <consortium name="The Broad Institute Genomics Platform"/>
            <consortium name="The Broad Institute Genome Sequencing Center for Infectious Disease"/>
            <person name="Wu L."/>
            <person name="Ma J."/>
        </authorList>
    </citation>
    <scope>NUCLEOTIDE SEQUENCE [LARGE SCALE GENOMIC DNA]</scope>
    <source>
        <strain evidence="3">KCTC 42984</strain>
    </source>
</reference>
<feature type="transmembrane region" description="Helical" evidence="1">
    <location>
        <begin position="18"/>
        <end position="39"/>
    </location>
</feature>
<dbReference type="RefSeq" id="WP_379509842.1">
    <property type="nucleotide sequence ID" value="NZ_JBHRTQ010000007.1"/>
</dbReference>
<comment type="caution">
    <text evidence="2">The sequence shown here is derived from an EMBL/GenBank/DDBJ whole genome shotgun (WGS) entry which is preliminary data.</text>
</comment>